<organism evidence="2 3">
    <name type="scientific">Didymodactylos carnosus</name>
    <dbReference type="NCBI Taxonomy" id="1234261"/>
    <lineage>
        <taxon>Eukaryota</taxon>
        <taxon>Metazoa</taxon>
        <taxon>Spiralia</taxon>
        <taxon>Gnathifera</taxon>
        <taxon>Rotifera</taxon>
        <taxon>Eurotatoria</taxon>
        <taxon>Bdelloidea</taxon>
        <taxon>Philodinida</taxon>
        <taxon>Philodinidae</taxon>
        <taxon>Didymodactylos</taxon>
    </lineage>
</organism>
<evidence type="ECO:0000313" key="3">
    <source>
        <dbReference type="Proteomes" id="UP000682733"/>
    </source>
</evidence>
<name>A0A8S2H1L6_9BILA</name>
<protein>
    <recommendedName>
        <fullName evidence="4">EAL domain-containing protein</fullName>
    </recommendedName>
</protein>
<comment type="caution">
    <text evidence="2">The sequence shown here is derived from an EMBL/GenBank/DDBJ whole genome shotgun (WGS) entry which is preliminary data.</text>
</comment>
<reference evidence="2" key="1">
    <citation type="submission" date="2021-02" db="EMBL/GenBank/DDBJ databases">
        <authorList>
            <person name="Nowell W R."/>
        </authorList>
    </citation>
    <scope>NUCLEOTIDE SEQUENCE</scope>
</reference>
<evidence type="ECO:0000313" key="1">
    <source>
        <dbReference type="EMBL" id="CAF0798046.1"/>
    </source>
</evidence>
<evidence type="ECO:0000313" key="2">
    <source>
        <dbReference type="EMBL" id="CAF3581207.1"/>
    </source>
</evidence>
<dbReference type="AlphaFoldDB" id="A0A8S2H1L6"/>
<dbReference type="EMBL" id="CAJOBA010001182">
    <property type="protein sequence ID" value="CAF3581207.1"/>
    <property type="molecule type" value="Genomic_DNA"/>
</dbReference>
<dbReference type="Proteomes" id="UP000682733">
    <property type="component" value="Unassembled WGS sequence"/>
</dbReference>
<accession>A0A8S2H1L6</accession>
<dbReference type="Proteomes" id="UP000677228">
    <property type="component" value="Unassembled WGS sequence"/>
</dbReference>
<sequence>MIAARVRQNQFLRYFGRARKGTTVMFSLTGAHGSQVTFQIAPTAYYRSPQLHLDEIERGIEQGYGLAIEEHLRKRVYGETNAFYVSFSLDFIGQKAFSTQFVTLVELAAAKRLIQAIRRPGVLISYFFRQQRICVVVLATASAMHERGSIERMHAQLRKVERRFSFTHGIDPFSRTAKSISYIRYLSEYFTPVIRALPGLALGERLDFRYAPVVSMGFSPVNWLVSVTLESSKHPIPLAVLLEIINKVADTSAAAINVVNQTINAGLHQIETLKGAKLIVPIPVGLEHVLAEMNRQGKLASNSLSRVMIPSVLASTNSTLAMIEEAFSYYETNNIRCGMTITEFGLLENIAKMRGADHLILNRIDPLAETNTITDAVKLQGSLAASPSTRAIVMNVNSREQLKALFQHGIQYVSGDAIHKPAPKLFLLDNKSQLKAVIRTTKA</sequence>
<proteinExistence type="predicted"/>
<gene>
    <name evidence="1" type="ORF">OVA965_LOCUS4494</name>
    <name evidence="2" type="ORF">TMI583_LOCUS4492</name>
</gene>
<dbReference type="EMBL" id="CAJNOK010001182">
    <property type="protein sequence ID" value="CAF0798046.1"/>
    <property type="molecule type" value="Genomic_DNA"/>
</dbReference>
<evidence type="ECO:0008006" key="4">
    <source>
        <dbReference type="Google" id="ProtNLM"/>
    </source>
</evidence>